<dbReference type="AlphaFoldDB" id="A0A4R6XN31"/>
<dbReference type="InterPro" id="IPR043724">
    <property type="entry name" value="DUF5666"/>
</dbReference>
<dbReference type="EMBL" id="SNZB01000004">
    <property type="protein sequence ID" value="TDR19344.1"/>
    <property type="molecule type" value="Genomic_DNA"/>
</dbReference>
<evidence type="ECO:0000313" key="3">
    <source>
        <dbReference type="EMBL" id="TDR19344.1"/>
    </source>
</evidence>
<keyword evidence="4" id="KW-1185">Reference proteome</keyword>
<gene>
    <name evidence="3" type="ORF">C8D91_1893</name>
</gene>
<name>A0A4R6XN31_9GAMM</name>
<feature type="signal peptide" evidence="1">
    <location>
        <begin position="1"/>
        <end position="27"/>
    </location>
</feature>
<dbReference type="Proteomes" id="UP000295724">
    <property type="component" value="Unassembled WGS sequence"/>
</dbReference>
<keyword evidence="1" id="KW-0732">Signal</keyword>
<evidence type="ECO:0000259" key="2">
    <source>
        <dbReference type="Pfam" id="PF18914"/>
    </source>
</evidence>
<proteinExistence type="predicted"/>
<feature type="chain" id="PRO_5020516041" description="DUF5666 domain-containing protein" evidence="1">
    <location>
        <begin position="28"/>
        <end position="505"/>
    </location>
</feature>
<sequence>MTKTPYKIIMKTLIFTLLIINFQSAVADDSSKAIKAQGGTGYQINLSRTFEVDENTLFMEDGKPSQQPDAQGGTGYKIRYQISDTNPNLTSGTFEEIDFINTHMGPVLSVDPLQIFNIEGATSSKTYFANGLSQAGLSVGDTVLISGYVDSHSLSVMTRVEVVPSLTEWKLSGYVENLSNNQFSINNQWIQFSPSDVGACNASLANHDYVEVFADPVSGFVLNDTINSVTQINCVDRSVQSNSPNGTVIVVGMIDELDDDDGFVLSGQQVVVDQLTRYIRGRAEDIQERISIEVEGTVDDVSGIISADKIRFFEDRINLTLPVTPNDFTYPFFNVAGASLQVTPQTLDPDGVITNGINESIQLQFKGYDHGDGELIVTRLYARGEVDYDGVKINGNVSAINDPIVDLFGVSLDTTSSLFYDDIGTSISAVEFFESITVGSEVNVEDATLDENSGLIAGGNVFIEKLASNKVTAGYTNKNGNPTVAGVGHITGGMDQIFNGGFDDQ</sequence>
<reference evidence="3 4" key="1">
    <citation type="submission" date="2019-03" db="EMBL/GenBank/DDBJ databases">
        <title>Genomic Encyclopedia of Type Strains, Phase IV (KMG-IV): sequencing the most valuable type-strain genomes for metagenomic binning, comparative biology and taxonomic classification.</title>
        <authorList>
            <person name="Goeker M."/>
        </authorList>
    </citation>
    <scope>NUCLEOTIDE SEQUENCE [LARGE SCALE GENOMIC DNA]</scope>
    <source>
        <strain evidence="3 4">DSM 25488</strain>
    </source>
</reference>
<comment type="caution">
    <text evidence="3">The sequence shown here is derived from an EMBL/GenBank/DDBJ whole genome shotgun (WGS) entry which is preliminary data.</text>
</comment>
<protein>
    <recommendedName>
        <fullName evidence="2">DUF5666 domain-containing protein</fullName>
    </recommendedName>
</protein>
<evidence type="ECO:0000313" key="4">
    <source>
        <dbReference type="Proteomes" id="UP000295724"/>
    </source>
</evidence>
<dbReference type="Pfam" id="PF18914">
    <property type="entry name" value="DUF5666"/>
    <property type="match status" value="1"/>
</dbReference>
<evidence type="ECO:0000256" key="1">
    <source>
        <dbReference type="SAM" id="SignalP"/>
    </source>
</evidence>
<accession>A0A4R6XN31</accession>
<feature type="domain" description="DUF5666" evidence="2">
    <location>
        <begin position="252"/>
        <end position="310"/>
    </location>
</feature>
<organism evidence="3 4">
    <name type="scientific">Marinicella litoralis</name>
    <dbReference type="NCBI Taxonomy" id="644220"/>
    <lineage>
        <taxon>Bacteria</taxon>
        <taxon>Pseudomonadati</taxon>
        <taxon>Pseudomonadota</taxon>
        <taxon>Gammaproteobacteria</taxon>
        <taxon>Lysobacterales</taxon>
        <taxon>Marinicellaceae</taxon>
        <taxon>Marinicella</taxon>
    </lineage>
</organism>